<dbReference type="RefSeq" id="WP_060381812.1">
    <property type="nucleotide sequence ID" value="NZ_MTDB01000015.1"/>
</dbReference>
<organism evidence="1">
    <name type="scientific">Flavobacterium columnare</name>
    <dbReference type="NCBI Taxonomy" id="996"/>
    <lineage>
        <taxon>Bacteria</taxon>
        <taxon>Pseudomonadati</taxon>
        <taxon>Bacteroidota</taxon>
        <taxon>Flavobacteriia</taxon>
        <taxon>Flavobacteriales</taxon>
        <taxon>Flavobacteriaceae</taxon>
        <taxon>Flavobacterium</taxon>
    </lineage>
</organism>
<comment type="caution">
    <text evidence="1">The sequence shown here is derived from an EMBL/GenBank/DDBJ whole genome shotgun (WGS) entry which is preliminary data.</text>
</comment>
<proteinExistence type="predicted"/>
<name>A0AA94JP07_9FLAO</name>
<dbReference type="InterPro" id="IPR016776">
    <property type="entry name" value="ApeP-like_dehydratase"/>
</dbReference>
<sequence>MNNIQEVIEIQNFLPHRAPMLMVDYILNLSETTVKTIFKIQEDNIFLKNNFFVETGMLENAAQTCSAIVGQTFFVDENKQIKENVKLIGFISGIKKVQLFNIPKVGQTIITEAQLKSRFDGDNYCICTMNCISNTEDETQLLEAEINLFIQQTH</sequence>
<dbReference type="AlphaFoldDB" id="A0AA94JP07"/>
<protein>
    <submittedName>
        <fullName evidence="1">ABC transporter permease</fullName>
    </submittedName>
</protein>
<dbReference type="InterPro" id="IPR029069">
    <property type="entry name" value="HotDog_dom_sf"/>
</dbReference>
<dbReference type="Pfam" id="PF22817">
    <property type="entry name" value="ApeP-like"/>
    <property type="match status" value="1"/>
</dbReference>
<dbReference type="SUPFAM" id="SSF54637">
    <property type="entry name" value="Thioesterase/thiol ester dehydrase-isomerase"/>
    <property type="match status" value="1"/>
</dbReference>
<accession>A0AA94JP07</accession>
<dbReference type="Gene3D" id="3.10.129.10">
    <property type="entry name" value="Hotdog Thioesterase"/>
    <property type="match status" value="1"/>
</dbReference>
<gene>
    <name evidence="1" type="ORF">EJB19_07760</name>
</gene>
<evidence type="ECO:0000313" key="1">
    <source>
        <dbReference type="EMBL" id="RVU88091.1"/>
    </source>
</evidence>
<reference evidence="1" key="1">
    <citation type="submission" date="2018-12" db="EMBL/GenBank/DDBJ databases">
        <title>Draft genome sequence of Flaovobacterium columnare BGFS27 isolated from channel catfish in Alabama.</title>
        <authorList>
            <person name="Cai W."/>
            <person name="Arias C."/>
        </authorList>
    </citation>
    <scope>NUCLEOTIDE SEQUENCE [LARGE SCALE GENOMIC DNA]</scope>
    <source>
        <strain evidence="1">BGFS27</strain>
    </source>
</reference>
<dbReference type="EMBL" id="RWGX01000004">
    <property type="protein sequence ID" value="RVU88091.1"/>
    <property type="molecule type" value="Genomic_DNA"/>
</dbReference>
<dbReference type="KEGG" id="fcv:AWN65_03065"/>
<dbReference type="GeneID" id="56894755"/>